<reference evidence="1 2" key="1">
    <citation type="submission" date="2020-09" db="EMBL/GenBank/DDBJ databases">
        <title>De no assembly of potato wild relative species, Solanum commersonii.</title>
        <authorList>
            <person name="Cho K."/>
        </authorList>
    </citation>
    <scope>NUCLEOTIDE SEQUENCE [LARGE SCALE GENOMIC DNA]</scope>
    <source>
        <strain evidence="1">LZ3.2</strain>
        <tissue evidence="1">Leaf</tissue>
    </source>
</reference>
<dbReference type="SUPFAM" id="SSF56219">
    <property type="entry name" value="DNase I-like"/>
    <property type="match status" value="1"/>
</dbReference>
<gene>
    <name evidence="1" type="ORF">H5410_037388</name>
</gene>
<dbReference type="EMBL" id="JACXVP010000007">
    <property type="protein sequence ID" value="KAG5596156.1"/>
    <property type="molecule type" value="Genomic_DNA"/>
</dbReference>
<dbReference type="PANTHER" id="PTHR33710">
    <property type="entry name" value="BNAC02G09200D PROTEIN"/>
    <property type="match status" value="1"/>
</dbReference>
<protein>
    <submittedName>
        <fullName evidence="1">Uncharacterized protein</fullName>
    </submittedName>
</protein>
<accession>A0A9J5YA29</accession>
<dbReference type="AlphaFoldDB" id="A0A9J5YA29"/>
<evidence type="ECO:0000313" key="2">
    <source>
        <dbReference type="Proteomes" id="UP000824120"/>
    </source>
</evidence>
<comment type="caution">
    <text evidence="1">The sequence shown here is derived from an EMBL/GenBank/DDBJ whole genome shotgun (WGS) entry which is preliminary data.</text>
</comment>
<dbReference type="Gene3D" id="3.60.10.10">
    <property type="entry name" value="Endonuclease/exonuclease/phosphatase"/>
    <property type="match status" value="1"/>
</dbReference>
<dbReference type="InterPro" id="IPR036691">
    <property type="entry name" value="Endo/exonu/phosph_ase_sf"/>
</dbReference>
<dbReference type="PANTHER" id="PTHR33710:SF79">
    <property type="entry name" value="OS06G0205337 PROTEIN"/>
    <property type="match status" value="1"/>
</dbReference>
<proteinExistence type="predicted"/>
<organism evidence="1 2">
    <name type="scientific">Solanum commersonii</name>
    <name type="common">Commerson's wild potato</name>
    <name type="synonym">Commerson's nightshade</name>
    <dbReference type="NCBI Taxonomy" id="4109"/>
    <lineage>
        <taxon>Eukaryota</taxon>
        <taxon>Viridiplantae</taxon>
        <taxon>Streptophyta</taxon>
        <taxon>Embryophyta</taxon>
        <taxon>Tracheophyta</taxon>
        <taxon>Spermatophyta</taxon>
        <taxon>Magnoliopsida</taxon>
        <taxon>eudicotyledons</taxon>
        <taxon>Gunneridae</taxon>
        <taxon>Pentapetalae</taxon>
        <taxon>asterids</taxon>
        <taxon>lamiids</taxon>
        <taxon>Solanales</taxon>
        <taxon>Solanaceae</taxon>
        <taxon>Solanoideae</taxon>
        <taxon>Solaneae</taxon>
        <taxon>Solanum</taxon>
    </lineage>
</organism>
<dbReference type="OrthoDB" id="1243747at2759"/>
<dbReference type="Proteomes" id="UP000824120">
    <property type="component" value="Chromosome 7"/>
</dbReference>
<keyword evidence="2" id="KW-1185">Reference proteome</keyword>
<evidence type="ECO:0000313" key="1">
    <source>
        <dbReference type="EMBL" id="KAG5596156.1"/>
    </source>
</evidence>
<name>A0A9J5YA29_SOLCO</name>
<sequence length="337" mass="39781">MPFAKANCNGKIWLFVKEGYQLDIIDDSFQQLTLKIHDSNMNKAFYATTIYAKCESMQRVNLWEELYQSHNSSTLPWIISGDFNVVLNENEKIGGVPVQPADTEDFVNCIGSCDLTEVSYRGNPFTWWNGRVAEDCIFERLDRVLVNEDLQNWFRTESDHAPMLLTCEVNMENINKPFRFLNFWVEHESFKQVVAQSWSGSHSENPFFAFKTKLKKLKVVLKSWSREVFDDIFKQLIIREDIVKIKESLFEDDPSNGNRAIMQKAQAEFKKYLHYEEEYWKQKAGFTWFEKGDRNTRFFHSLVKGRRKRLMLTKIQNEQGELKEDKGQICDEAVKYY</sequence>